<gene>
    <name evidence="1" type="ORF">VNO78_18813</name>
</gene>
<sequence>MTDPICYPAPRSNSYLTQATTYSKLENLKRIKFIGFTNRENEILVAKKLIELIRGELPKTEISDGSCLDDVVFLQ</sequence>
<comment type="caution">
    <text evidence="1">The sequence shown here is derived from an EMBL/GenBank/DDBJ whole genome shotgun (WGS) entry which is preliminary data.</text>
</comment>
<accession>A0AAN9XGD0</accession>
<evidence type="ECO:0000313" key="2">
    <source>
        <dbReference type="Proteomes" id="UP001386955"/>
    </source>
</evidence>
<evidence type="ECO:0000313" key="1">
    <source>
        <dbReference type="EMBL" id="KAK7390758.1"/>
    </source>
</evidence>
<dbReference type="EMBL" id="JAYMYS010000005">
    <property type="protein sequence ID" value="KAK7390758.1"/>
    <property type="molecule type" value="Genomic_DNA"/>
</dbReference>
<dbReference type="AlphaFoldDB" id="A0AAN9XGD0"/>
<dbReference type="Proteomes" id="UP001386955">
    <property type="component" value="Unassembled WGS sequence"/>
</dbReference>
<name>A0AAN9XGD0_PSOTE</name>
<organism evidence="1 2">
    <name type="scientific">Psophocarpus tetragonolobus</name>
    <name type="common">Winged bean</name>
    <name type="synonym">Dolichos tetragonolobus</name>
    <dbReference type="NCBI Taxonomy" id="3891"/>
    <lineage>
        <taxon>Eukaryota</taxon>
        <taxon>Viridiplantae</taxon>
        <taxon>Streptophyta</taxon>
        <taxon>Embryophyta</taxon>
        <taxon>Tracheophyta</taxon>
        <taxon>Spermatophyta</taxon>
        <taxon>Magnoliopsida</taxon>
        <taxon>eudicotyledons</taxon>
        <taxon>Gunneridae</taxon>
        <taxon>Pentapetalae</taxon>
        <taxon>rosids</taxon>
        <taxon>fabids</taxon>
        <taxon>Fabales</taxon>
        <taxon>Fabaceae</taxon>
        <taxon>Papilionoideae</taxon>
        <taxon>50 kb inversion clade</taxon>
        <taxon>NPAAA clade</taxon>
        <taxon>indigoferoid/millettioid clade</taxon>
        <taxon>Phaseoleae</taxon>
        <taxon>Psophocarpus</taxon>
    </lineage>
</organism>
<protein>
    <submittedName>
        <fullName evidence="1">Uncharacterized protein</fullName>
    </submittedName>
</protein>
<reference evidence="1 2" key="1">
    <citation type="submission" date="2024-01" db="EMBL/GenBank/DDBJ databases">
        <title>The genomes of 5 underutilized Papilionoideae crops provide insights into root nodulation and disease resistanc.</title>
        <authorList>
            <person name="Jiang F."/>
        </authorList>
    </citation>
    <scope>NUCLEOTIDE SEQUENCE [LARGE SCALE GENOMIC DNA]</scope>
    <source>
        <strain evidence="1">DUOXIRENSHENG_FW03</strain>
        <tissue evidence="1">Leaves</tissue>
    </source>
</reference>
<proteinExistence type="predicted"/>
<keyword evidence="2" id="KW-1185">Reference proteome</keyword>